<dbReference type="Proteomes" id="UP000614601">
    <property type="component" value="Unassembled WGS sequence"/>
</dbReference>
<evidence type="ECO:0000256" key="4">
    <source>
        <dbReference type="ARBA" id="ARBA00022729"/>
    </source>
</evidence>
<organism evidence="6 7">
    <name type="scientific">Bursaphelenchus okinawaensis</name>
    <dbReference type="NCBI Taxonomy" id="465554"/>
    <lineage>
        <taxon>Eukaryota</taxon>
        <taxon>Metazoa</taxon>
        <taxon>Ecdysozoa</taxon>
        <taxon>Nematoda</taxon>
        <taxon>Chromadorea</taxon>
        <taxon>Rhabditida</taxon>
        <taxon>Tylenchina</taxon>
        <taxon>Tylenchomorpha</taxon>
        <taxon>Aphelenchoidea</taxon>
        <taxon>Aphelenchoididae</taxon>
        <taxon>Bursaphelenchus</taxon>
    </lineage>
</organism>
<comment type="subcellular location">
    <subcellularLocation>
        <location evidence="1">Secreted</location>
    </subcellularLocation>
</comment>
<evidence type="ECO:0000256" key="5">
    <source>
        <dbReference type="SAM" id="SignalP"/>
    </source>
</evidence>
<feature type="signal peptide" evidence="5">
    <location>
        <begin position="1"/>
        <end position="28"/>
    </location>
</feature>
<dbReference type="SUPFAM" id="SSF57501">
    <property type="entry name" value="Cystine-knot cytokines"/>
    <property type="match status" value="1"/>
</dbReference>
<comment type="caution">
    <text evidence="6">The sequence shown here is derived from an EMBL/GenBank/DDBJ whole genome shotgun (WGS) entry which is preliminary data.</text>
</comment>
<proteinExistence type="inferred from homology"/>
<dbReference type="EMBL" id="CAJFCW020000004">
    <property type="protein sequence ID" value="CAG9113762.1"/>
    <property type="molecule type" value="Genomic_DNA"/>
</dbReference>
<accession>A0A811KYF8</accession>
<keyword evidence="7" id="KW-1185">Reference proteome</keyword>
<name>A0A811KYF8_9BILA</name>
<dbReference type="InterPro" id="IPR010345">
    <property type="entry name" value="IL-17_fam"/>
</dbReference>
<dbReference type="Pfam" id="PF06083">
    <property type="entry name" value="IL17"/>
    <property type="match status" value="1"/>
</dbReference>
<keyword evidence="4 5" id="KW-0732">Signal</keyword>
<keyword evidence="3" id="KW-0964">Secreted</keyword>
<evidence type="ECO:0000256" key="1">
    <source>
        <dbReference type="ARBA" id="ARBA00004613"/>
    </source>
</evidence>
<dbReference type="AlphaFoldDB" id="A0A811KYF8"/>
<reference evidence="6" key="1">
    <citation type="submission" date="2020-09" db="EMBL/GenBank/DDBJ databases">
        <authorList>
            <person name="Kikuchi T."/>
        </authorList>
    </citation>
    <scope>NUCLEOTIDE SEQUENCE</scope>
    <source>
        <strain evidence="6">SH1</strain>
    </source>
</reference>
<evidence type="ECO:0000313" key="6">
    <source>
        <dbReference type="EMBL" id="CAD5220484.1"/>
    </source>
</evidence>
<evidence type="ECO:0000256" key="2">
    <source>
        <dbReference type="ARBA" id="ARBA00007236"/>
    </source>
</evidence>
<feature type="chain" id="PRO_5036221259" description="Prothoracicotropic hormone" evidence="5">
    <location>
        <begin position="29"/>
        <end position="222"/>
    </location>
</feature>
<comment type="similarity">
    <text evidence="2">Belongs to the IL-17 family.</text>
</comment>
<dbReference type="GO" id="GO:0005125">
    <property type="term" value="F:cytokine activity"/>
    <property type="evidence" value="ECO:0007669"/>
    <property type="project" value="InterPro"/>
</dbReference>
<dbReference type="GO" id="GO:0005576">
    <property type="term" value="C:extracellular region"/>
    <property type="evidence" value="ECO:0007669"/>
    <property type="project" value="UniProtKB-SubCell"/>
</dbReference>
<dbReference type="OrthoDB" id="5802485at2759"/>
<dbReference type="InterPro" id="IPR029034">
    <property type="entry name" value="Cystine-knot_cytokine"/>
</dbReference>
<protein>
    <recommendedName>
        <fullName evidence="8">Prothoracicotropic hormone</fullName>
    </recommendedName>
</protein>
<evidence type="ECO:0000313" key="7">
    <source>
        <dbReference type="Proteomes" id="UP000614601"/>
    </source>
</evidence>
<sequence>MEGLSRGCMTMSLYLFLIFLCFNKFTTAYRTINRRPFDPDLLFLQRPKFARVRRLDSDCSNKAKLSPELHEAISKMITGNEANSYLMKTPHISIMRTENNNIEDMCKEEKAEDISPDMPIRDRAVCGFQYVENFDNKRLPQTIPEVQCVCQRPTKMMILNRYPEVICEPMLYDLPVLRFDDNCETFTQTTQRISLACVPVFGGHASASVKITTSDGKSPPEV</sequence>
<dbReference type="Proteomes" id="UP000783686">
    <property type="component" value="Unassembled WGS sequence"/>
</dbReference>
<evidence type="ECO:0000256" key="3">
    <source>
        <dbReference type="ARBA" id="ARBA00022525"/>
    </source>
</evidence>
<evidence type="ECO:0008006" key="8">
    <source>
        <dbReference type="Google" id="ProtNLM"/>
    </source>
</evidence>
<dbReference type="EMBL" id="CAJFDH010000004">
    <property type="protein sequence ID" value="CAD5220484.1"/>
    <property type="molecule type" value="Genomic_DNA"/>
</dbReference>
<gene>
    <name evidence="6" type="ORF">BOKJ2_LOCUS8967</name>
</gene>
<dbReference type="Gene3D" id="2.10.90.10">
    <property type="entry name" value="Cystine-knot cytokines"/>
    <property type="match status" value="1"/>
</dbReference>